<protein>
    <submittedName>
        <fullName evidence="1">Uncharacterized protein</fullName>
    </submittedName>
</protein>
<dbReference type="RefSeq" id="WP_191790640.1">
    <property type="nucleotide sequence ID" value="NZ_JACSQE010000007.1"/>
</dbReference>
<dbReference type="Proteomes" id="UP000633601">
    <property type="component" value="Unassembled WGS sequence"/>
</dbReference>
<evidence type="ECO:0000313" key="2">
    <source>
        <dbReference type="Proteomes" id="UP000633601"/>
    </source>
</evidence>
<proteinExistence type="predicted"/>
<name>A0ABR8V2E3_9CELL</name>
<accession>A0ABR8V2E3</accession>
<evidence type="ECO:0000313" key="1">
    <source>
        <dbReference type="EMBL" id="MBD7998968.1"/>
    </source>
</evidence>
<reference evidence="1 2" key="1">
    <citation type="submission" date="2020-08" db="EMBL/GenBank/DDBJ databases">
        <title>A Genomic Blueprint of the Chicken Gut Microbiome.</title>
        <authorList>
            <person name="Gilroy R."/>
            <person name="Ravi A."/>
            <person name="Getino M."/>
            <person name="Pursley I."/>
            <person name="Horton D.L."/>
            <person name="Alikhan N.-F."/>
            <person name="Baker D."/>
            <person name="Gharbi K."/>
            <person name="Hall N."/>
            <person name="Watson M."/>
            <person name="Adriaenssens E.M."/>
            <person name="Foster-Nyarko E."/>
            <person name="Jarju S."/>
            <person name="Secka A."/>
            <person name="Antonio M."/>
            <person name="Oren A."/>
            <person name="Chaudhuri R."/>
            <person name="La Ragione R.M."/>
            <person name="Hildebrand F."/>
            <person name="Pallen M.J."/>
        </authorList>
    </citation>
    <scope>NUCLEOTIDE SEQUENCE [LARGE SCALE GENOMIC DNA]</scope>
    <source>
        <strain evidence="1 2">Sa2CUA8</strain>
    </source>
</reference>
<organism evidence="1 2">
    <name type="scientific">Oerskovia gallyi</name>
    <dbReference type="NCBI Taxonomy" id="2762226"/>
    <lineage>
        <taxon>Bacteria</taxon>
        <taxon>Bacillati</taxon>
        <taxon>Actinomycetota</taxon>
        <taxon>Actinomycetes</taxon>
        <taxon>Micrococcales</taxon>
        <taxon>Cellulomonadaceae</taxon>
        <taxon>Oerskovia</taxon>
    </lineage>
</organism>
<keyword evidence="2" id="KW-1185">Reference proteome</keyword>
<comment type="caution">
    <text evidence="1">The sequence shown here is derived from an EMBL/GenBank/DDBJ whole genome shotgun (WGS) entry which is preliminary data.</text>
</comment>
<gene>
    <name evidence="1" type="ORF">H9640_10430</name>
</gene>
<sequence>MIVRAVALPGTPLLVPGVAGAAEVLAESRAQALDALRELVQGARRVVVLDCGARRAGDRRGEMRPGLEAAGVDPRWWGWAPRASAAALPVAGVPASVALLALAAAGWEGPVEVVELGAAPAAAAVGLVRDVLAEPGTGLVVVTGARSPLPDGAAYPASAGAAGGSAGGASVAGGTAEDAVLRALGEAWDREARHATGEYEGRLYEVVRFRVPADEQVATVPR</sequence>
<dbReference type="EMBL" id="JACSQE010000007">
    <property type="protein sequence ID" value="MBD7998968.1"/>
    <property type="molecule type" value="Genomic_DNA"/>
</dbReference>